<dbReference type="KEGG" id="psco:LY89DRAFT_235309"/>
<name>A0A194WTT8_MOLSC</name>
<dbReference type="InParanoid" id="A0A194WTT8"/>
<dbReference type="GeneID" id="28815783"/>
<keyword evidence="1" id="KW-1133">Transmembrane helix</keyword>
<protein>
    <submittedName>
        <fullName evidence="2">Uncharacterized protein</fullName>
    </submittedName>
</protein>
<evidence type="ECO:0000313" key="2">
    <source>
        <dbReference type="EMBL" id="KUJ11027.1"/>
    </source>
</evidence>
<feature type="transmembrane region" description="Helical" evidence="1">
    <location>
        <begin position="131"/>
        <end position="155"/>
    </location>
</feature>
<reference evidence="2 3" key="1">
    <citation type="submission" date="2015-10" db="EMBL/GenBank/DDBJ databases">
        <title>Full genome of DAOMC 229536 Phialocephala scopiformis, a fungal endophyte of spruce producing the potent anti-insectan compound rugulosin.</title>
        <authorList>
            <consortium name="DOE Joint Genome Institute"/>
            <person name="Walker A.K."/>
            <person name="Frasz S.L."/>
            <person name="Seifert K.A."/>
            <person name="Miller J.D."/>
            <person name="Mondo S.J."/>
            <person name="Labutti K."/>
            <person name="Lipzen A."/>
            <person name="Dockter R."/>
            <person name="Kennedy M."/>
            <person name="Grigoriev I.V."/>
            <person name="Spatafora J.W."/>
        </authorList>
    </citation>
    <scope>NUCLEOTIDE SEQUENCE [LARGE SCALE GENOMIC DNA]</scope>
    <source>
        <strain evidence="2 3">CBS 120377</strain>
    </source>
</reference>
<dbReference type="AlphaFoldDB" id="A0A194WTT8"/>
<feature type="transmembrane region" description="Helical" evidence="1">
    <location>
        <begin position="100"/>
        <end position="119"/>
    </location>
</feature>
<dbReference type="Proteomes" id="UP000070700">
    <property type="component" value="Unassembled WGS sequence"/>
</dbReference>
<evidence type="ECO:0000313" key="3">
    <source>
        <dbReference type="Proteomes" id="UP000070700"/>
    </source>
</evidence>
<keyword evidence="1" id="KW-0812">Transmembrane</keyword>
<organism evidence="2 3">
    <name type="scientific">Mollisia scopiformis</name>
    <name type="common">Conifer needle endophyte fungus</name>
    <name type="synonym">Phialocephala scopiformis</name>
    <dbReference type="NCBI Taxonomy" id="149040"/>
    <lineage>
        <taxon>Eukaryota</taxon>
        <taxon>Fungi</taxon>
        <taxon>Dikarya</taxon>
        <taxon>Ascomycota</taxon>
        <taxon>Pezizomycotina</taxon>
        <taxon>Leotiomycetes</taxon>
        <taxon>Helotiales</taxon>
        <taxon>Mollisiaceae</taxon>
        <taxon>Mollisia</taxon>
    </lineage>
</organism>
<keyword evidence="1" id="KW-0472">Membrane</keyword>
<evidence type="ECO:0000256" key="1">
    <source>
        <dbReference type="SAM" id="Phobius"/>
    </source>
</evidence>
<dbReference type="RefSeq" id="XP_018065382.1">
    <property type="nucleotide sequence ID" value="XM_018206057.1"/>
</dbReference>
<dbReference type="EMBL" id="KQ947427">
    <property type="protein sequence ID" value="KUJ11027.1"/>
    <property type="molecule type" value="Genomic_DNA"/>
</dbReference>
<proteinExistence type="predicted"/>
<keyword evidence="3" id="KW-1185">Reference proteome</keyword>
<accession>A0A194WTT8</accession>
<sequence>MEALGYEDDETAGRDIGCINDAAYTYWNHIADTMHTLKIWLSAMSLLIWSTSTDDWSWAPGILCLYGATTFDSLPILCAGKNGGGVKALNPDTLQDGYRLVSLVSLFCLGILSPIMPIVTIIEIRGENRSFAIILSIVLLLLSLLNLVFVMAGYWRLRNIDETK</sequence>
<gene>
    <name evidence="2" type="ORF">LY89DRAFT_235309</name>
</gene>